<evidence type="ECO:0000313" key="3">
    <source>
        <dbReference type="EMBL" id="MCI3246477.1"/>
    </source>
</evidence>
<dbReference type="SUPFAM" id="SSF52172">
    <property type="entry name" value="CheY-like"/>
    <property type="match status" value="1"/>
</dbReference>
<feature type="region of interest" description="Disordered" evidence="1">
    <location>
        <begin position="107"/>
        <end position="142"/>
    </location>
</feature>
<proteinExistence type="predicted"/>
<dbReference type="EMBL" id="JALDAX010000037">
    <property type="protein sequence ID" value="MCI3246477.1"/>
    <property type="molecule type" value="Genomic_DNA"/>
</dbReference>
<dbReference type="InterPro" id="IPR036388">
    <property type="entry name" value="WH-like_DNA-bd_sf"/>
</dbReference>
<dbReference type="InterPro" id="IPR011006">
    <property type="entry name" value="CheY-like_superfamily"/>
</dbReference>
<gene>
    <name evidence="3" type="ORF">MQN93_43035</name>
</gene>
<dbReference type="Pfam" id="PF03861">
    <property type="entry name" value="ANTAR"/>
    <property type="match status" value="1"/>
</dbReference>
<keyword evidence="4" id="KW-1185">Reference proteome</keyword>
<sequence length="156" mass="16454">MSGDGPSTGREHVGSLAGLPAELLYEETVQLKEALELRPGIDVVRGVLMGGWSCAEEDAWQILVQVSQHSNTKLHDVAEAIVAITQQVPLPPTCKTSWPRRWLSGAAAAPTAGAGPGVVASSRWGRRSTWGGHAPPRRSTRPCLGQACPRGCACPV</sequence>
<dbReference type="RefSeq" id="WP_242713809.1">
    <property type="nucleotide sequence ID" value="NZ_JALDAX010000037.1"/>
</dbReference>
<dbReference type="Gene3D" id="1.10.10.10">
    <property type="entry name" value="Winged helix-like DNA-binding domain superfamily/Winged helix DNA-binding domain"/>
    <property type="match status" value="1"/>
</dbReference>
<feature type="domain" description="ANTAR" evidence="2">
    <location>
        <begin position="21"/>
        <end position="82"/>
    </location>
</feature>
<organism evidence="3 4">
    <name type="scientific">Streptomyces spinosisporus</name>
    <dbReference type="NCBI Taxonomy" id="2927582"/>
    <lineage>
        <taxon>Bacteria</taxon>
        <taxon>Bacillati</taxon>
        <taxon>Actinomycetota</taxon>
        <taxon>Actinomycetes</taxon>
        <taxon>Kitasatosporales</taxon>
        <taxon>Streptomycetaceae</taxon>
        <taxon>Streptomyces</taxon>
    </lineage>
</organism>
<reference evidence="3" key="1">
    <citation type="submission" date="2022-03" db="EMBL/GenBank/DDBJ databases">
        <title>Streptomyces 7R015 and 7R016 isolated from Barleria lupulina in Thailand.</title>
        <authorList>
            <person name="Kanchanasin P."/>
            <person name="Phongsopitanun W."/>
            <person name="Tanasupawat S."/>
        </authorList>
    </citation>
    <scope>NUCLEOTIDE SEQUENCE</scope>
    <source>
        <strain evidence="3">7R016</strain>
    </source>
</reference>
<name>A0ABS9Y033_9ACTN</name>
<evidence type="ECO:0000256" key="1">
    <source>
        <dbReference type="SAM" id="MobiDB-lite"/>
    </source>
</evidence>
<evidence type="ECO:0000259" key="2">
    <source>
        <dbReference type="PROSITE" id="PS50921"/>
    </source>
</evidence>
<comment type="caution">
    <text evidence="3">The sequence shown here is derived from an EMBL/GenBank/DDBJ whole genome shotgun (WGS) entry which is preliminary data.</text>
</comment>
<accession>A0ABS9Y033</accession>
<dbReference type="PROSITE" id="PS50921">
    <property type="entry name" value="ANTAR"/>
    <property type="match status" value="1"/>
</dbReference>
<feature type="compositionally biased region" description="Low complexity" evidence="1">
    <location>
        <begin position="107"/>
        <end position="120"/>
    </location>
</feature>
<protein>
    <submittedName>
        <fullName evidence="3">ANTAR domain-containing protein</fullName>
    </submittedName>
</protein>
<evidence type="ECO:0000313" key="4">
    <source>
        <dbReference type="Proteomes" id="UP001165270"/>
    </source>
</evidence>
<dbReference type="SMART" id="SM01012">
    <property type="entry name" value="ANTAR"/>
    <property type="match status" value="1"/>
</dbReference>
<dbReference type="InterPro" id="IPR005561">
    <property type="entry name" value="ANTAR"/>
</dbReference>
<dbReference type="Proteomes" id="UP001165270">
    <property type="component" value="Unassembled WGS sequence"/>
</dbReference>